<dbReference type="EMBL" id="JAQQBR010000005">
    <property type="protein sequence ID" value="KAK0175399.1"/>
    <property type="molecule type" value="Genomic_DNA"/>
</dbReference>
<organism evidence="1 2">
    <name type="scientific">Microctonus hyperodae</name>
    <name type="common">Parasitoid wasp</name>
    <dbReference type="NCBI Taxonomy" id="165561"/>
    <lineage>
        <taxon>Eukaryota</taxon>
        <taxon>Metazoa</taxon>
        <taxon>Ecdysozoa</taxon>
        <taxon>Arthropoda</taxon>
        <taxon>Hexapoda</taxon>
        <taxon>Insecta</taxon>
        <taxon>Pterygota</taxon>
        <taxon>Neoptera</taxon>
        <taxon>Endopterygota</taxon>
        <taxon>Hymenoptera</taxon>
        <taxon>Apocrita</taxon>
        <taxon>Ichneumonoidea</taxon>
        <taxon>Braconidae</taxon>
        <taxon>Euphorinae</taxon>
        <taxon>Microctonus</taxon>
    </lineage>
</organism>
<evidence type="ECO:0000313" key="1">
    <source>
        <dbReference type="EMBL" id="KAK0175399.1"/>
    </source>
</evidence>
<name>A0AA39FU87_MICHY</name>
<proteinExistence type="predicted"/>
<sequence>MNRMRWRRNVRYEMVAHVSKTQVPPGAHQGHQRWMIRRLELRFVLVRGHYRGSLIHESWDPGVNDKRVSTRDRVRSILTSGGTDIPKNRIYKLVRSRRVIP</sequence>
<dbReference type="Proteomes" id="UP001168972">
    <property type="component" value="Unassembled WGS sequence"/>
</dbReference>
<evidence type="ECO:0000313" key="2">
    <source>
        <dbReference type="Proteomes" id="UP001168972"/>
    </source>
</evidence>
<reference evidence="1" key="1">
    <citation type="journal article" date="2023" name="bioRxiv">
        <title>Scaffold-level genome assemblies of two parasitoid biocontrol wasps reveal the parthenogenesis mechanism and an associated novel virus.</title>
        <authorList>
            <person name="Inwood S."/>
            <person name="Skelly J."/>
            <person name="Guhlin J."/>
            <person name="Harrop T."/>
            <person name="Goldson S."/>
            <person name="Dearden P."/>
        </authorList>
    </citation>
    <scope>NUCLEOTIDE SEQUENCE</scope>
    <source>
        <strain evidence="1">Lincoln</strain>
        <tissue evidence="1">Whole body</tissue>
    </source>
</reference>
<gene>
    <name evidence="1" type="ORF">PV327_009150</name>
</gene>
<accession>A0AA39FU87</accession>
<keyword evidence="2" id="KW-1185">Reference proteome</keyword>
<protein>
    <submittedName>
        <fullName evidence="1">Uncharacterized protein</fullName>
    </submittedName>
</protein>
<reference evidence="1" key="2">
    <citation type="submission" date="2023-03" db="EMBL/GenBank/DDBJ databases">
        <authorList>
            <person name="Inwood S.N."/>
            <person name="Skelly J.G."/>
            <person name="Guhlin J."/>
            <person name="Harrop T.W.R."/>
            <person name="Goldson S.G."/>
            <person name="Dearden P.K."/>
        </authorList>
    </citation>
    <scope>NUCLEOTIDE SEQUENCE</scope>
    <source>
        <strain evidence="1">Lincoln</strain>
        <tissue evidence="1">Whole body</tissue>
    </source>
</reference>
<dbReference type="AlphaFoldDB" id="A0AA39FU87"/>
<comment type="caution">
    <text evidence="1">The sequence shown here is derived from an EMBL/GenBank/DDBJ whole genome shotgun (WGS) entry which is preliminary data.</text>
</comment>